<feature type="compositionally biased region" description="Polar residues" evidence="1">
    <location>
        <begin position="98"/>
        <end position="108"/>
    </location>
</feature>
<dbReference type="AlphaFoldDB" id="A0AA39LA11"/>
<evidence type="ECO:0000256" key="1">
    <source>
        <dbReference type="SAM" id="MobiDB-lite"/>
    </source>
</evidence>
<dbReference type="EMBL" id="JAPDFR010000002">
    <property type="protein sequence ID" value="KAK0389419.1"/>
    <property type="molecule type" value="Genomic_DNA"/>
</dbReference>
<evidence type="ECO:0000313" key="2">
    <source>
        <dbReference type="EMBL" id="KAK0389419.1"/>
    </source>
</evidence>
<keyword evidence="3" id="KW-1185">Reference proteome</keyword>
<comment type="caution">
    <text evidence="2">The sequence shown here is derived from an EMBL/GenBank/DDBJ whole genome shotgun (WGS) entry which is preliminary data.</text>
</comment>
<accession>A0AA39LA11</accession>
<dbReference type="Proteomes" id="UP001175261">
    <property type="component" value="Unassembled WGS sequence"/>
</dbReference>
<feature type="compositionally biased region" description="Low complexity" evidence="1">
    <location>
        <begin position="81"/>
        <end position="97"/>
    </location>
</feature>
<feature type="compositionally biased region" description="Polar residues" evidence="1">
    <location>
        <begin position="139"/>
        <end position="151"/>
    </location>
</feature>
<name>A0AA39LA11_SARSR</name>
<organism evidence="2 3">
    <name type="scientific">Sarocladium strictum</name>
    <name type="common">Black bundle disease fungus</name>
    <name type="synonym">Acremonium strictum</name>
    <dbReference type="NCBI Taxonomy" id="5046"/>
    <lineage>
        <taxon>Eukaryota</taxon>
        <taxon>Fungi</taxon>
        <taxon>Dikarya</taxon>
        <taxon>Ascomycota</taxon>
        <taxon>Pezizomycotina</taxon>
        <taxon>Sordariomycetes</taxon>
        <taxon>Hypocreomycetidae</taxon>
        <taxon>Hypocreales</taxon>
        <taxon>Sarocladiaceae</taxon>
        <taxon>Sarocladium</taxon>
    </lineage>
</organism>
<feature type="compositionally biased region" description="Low complexity" evidence="1">
    <location>
        <begin position="235"/>
        <end position="247"/>
    </location>
</feature>
<feature type="compositionally biased region" description="Polar residues" evidence="1">
    <location>
        <begin position="163"/>
        <end position="172"/>
    </location>
</feature>
<feature type="compositionally biased region" description="Polar residues" evidence="1">
    <location>
        <begin position="529"/>
        <end position="539"/>
    </location>
</feature>
<evidence type="ECO:0000313" key="3">
    <source>
        <dbReference type="Proteomes" id="UP001175261"/>
    </source>
</evidence>
<reference evidence="2" key="1">
    <citation type="submission" date="2022-10" db="EMBL/GenBank/DDBJ databases">
        <title>Determination and structural analysis of whole genome sequence of Sarocladium strictum F4-1.</title>
        <authorList>
            <person name="Hu L."/>
            <person name="Jiang Y."/>
        </authorList>
    </citation>
    <scope>NUCLEOTIDE SEQUENCE</scope>
    <source>
        <strain evidence="2">F4-1</strain>
    </source>
</reference>
<feature type="region of interest" description="Disordered" evidence="1">
    <location>
        <begin position="53"/>
        <end position="544"/>
    </location>
</feature>
<feature type="compositionally biased region" description="Polar residues" evidence="1">
    <location>
        <begin position="339"/>
        <end position="353"/>
    </location>
</feature>
<feature type="region of interest" description="Disordered" evidence="1">
    <location>
        <begin position="585"/>
        <end position="608"/>
    </location>
</feature>
<proteinExistence type="predicted"/>
<sequence>MEARLLAELQHKLGLLDRKLRDHRLALLAEFDDHYRQQLREADPSIVSAVTSSLRSSSSNYPDLRPEIPALDGSHLSRELPTSTPSAAAFQPSSPASVTASELRTPTTARDHETDFQGLFTPSYLPLLDSRPPIPASPRTFSHPASPTTAPLQPLQPVGGAEGTNNHPQQLQPGLGSSGSDKAASMAVQDENDEGPLARDSSVSKRPSHARSSTDDTTSSVMSDRSDKTRRSALRRSSSSSKTPQSPRRVRFDFMGTEVLPTASPQGSETIAQRPISSGHPGSKSESVLSDDDDEYEPPPRKISSSDALRALSRKPLEGTVWTVVNPDSDDASSDHTNSRPVTPNSPARSQGLGSDAPRSPTILIPEPSPRTQRLGSVDEEQEEDDNDDVGGDDEDENSSSDDEFLAMAKPKSFRNKTAIHSSGPPSPLKANADESMQPENPPNKVARSAQQKTSDRKVEDRIEEEEDPFHFEMGGLSAPPRPRARPRPITTRDDDELDDDAAIPSRVDLSAYSTSPAVSIARSRMPSGPTTPTSTKFQVGSVGSYKGRPIVMPVVRNPELHAQAESLGDFNTFVGGLDGGSGMDEGDMNSFRASVMPSGFSGTPRSLTERFMMEEAHAERKRRGEAS</sequence>
<gene>
    <name evidence="2" type="ORF">NLU13_2994</name>
</gene>
<feature type="compositionally biased region" description="Acidic residues" evidence="1">
    <location>
        <begin position="378"/>
        <end position="405"/>
    </location>
</feature>
<protein>
    <submittedName>
        <fullName evidence="2">Uncharacterized protein</fullName>
    </submittedName>
</protein>